<organism evidence="1 2">
    <name type="scientific">Reticulomyxa filosa</name>
    <dbReference type="NCBI Taxonomy" id="46433"/>
    <lineage>
        <taxon>Eukaryota</taxon>
        <taxon>Sar</taxon>
        <taxon>Rhizaria</taxon>
        <taxon>Retaria</taxon>
        <taxon>Foraminifera</taxon>
        <taxon>Monothalamids</taxon>
        <taxon>Reticulomyxidae</taxon>
        <taxon>Reticulomyxa</taxon>
    </lineage>
</organism>
<accession>X6M0H7</accession>
<protein>
    <submittedName>
        <fullName evidence="1">Uncharacterized protein</fullName>
    </submittedName>
</protein>
<evidence type="ECO:0000313" key="1">
    <source>
        <dbReference type="EMBL" id="ETO06475.1"/>
    </source>
</evidence>
<dbReference type="EMBL" id="ASPP01027096">
    <property type="protein sequence ID" value="ETO06475.1"/>
    <property type="molecule type" value="Genomic_DNA"/>
</dbReference>
<gene>
    <name evidence="1" type="ORF">RFI_30914</name>
</gene>
<proteinExistence type="predicted"/>
<dbReference type="AlphaFoldDB" id="X6M0H7"/>
<keyword evidence="2" id="KW-1185">Reference proteome</keyword>
<evidence type="ECO:0000313" key="2">
    <source>
        <dbReference type="Proteomes" id="UP000023152"/>
    </source>
</evidence>
<comment type="caution">
    <text evidence="1">The sequence shown here is derived from an EMBL/GenBank/DDBJ whole genome shotgun (WGS) entry which is preliminary data.</text>
</comment>
<sequence>MEALIVQQEIRNIFRSLCLTFKIQIYCKQPSKFEGKRNNNFSLTLPSRIENTNFFLKMIVCIKQYKICLKEKRENQSKHIFTQRKKSLHKGNMQIDVGQGKKKKKIKQQNSKTLPFLIEHIRSQQCNALTNKTAKQKKFERKGGEKKGNVAFGCSFSTILV</sequence>
<reference evidence="1 2" key="1">
    <citation type="journal article" date="2013" name="Curr. Biol.">
        <title>The Genome of the Foraminiferan Reticulomyxa filosa.</title>
        <authorList>
            <person name="Glockner G."/>
            <person name="Hulsmann N."/>
            <person name="Schleicher M."/>
            <person name="Noegel A.A."/>
            <person name="Eichinger L."/>
            <person name="Gallinger C."/>
            <person name="Pawlowski J."/>
            <person name="Sierra R."/>
            <person name="Euteneuer U."/>
            <person name="Pillet L."/>
            <person name="Moustafa A."/>
            <person name="Platzer M."/>
            <person name="Groth M."/>
            <person name="Szafranski K."/>
            <person name="Schliwa M."/>
        </authorList>
    </citation>
    <scope>NUCLEOTIDE SEQUENCE [LARGE SCALE GENOMIC DNA]</scope>
</reference>
<dbReference type="Proteomes" id="UP000023152">
    <property type="component" value="Unassembled WGS sequence"/>
</dbReference>
<name>X6M0H7_RETFI</name>